<proteinExistence type="predicted"/>
<evidence type="ECO:0000313" key="5">
    <source>
        <dbReference type="EMBL" id="OQD87734.1"/>
    </source>
</evidence>
<dbReference type="InterPro" id="IPR002938">
    <property type="entry name" value="FAD-bd"/>
</dbReference>
<dbReference type="PANTHER" id="PTHR46865:SF2">
    <property type="entry name" value="MONOOXYGENASE"/>
    <property type="match status" value="1"/>
</dbReference>
<dbReference type="PANTHER" id="PTHR46865">
    <property type="entry name" value="OXIDOREDUCTASE-RELATED"/>
    <property type="match status" value="1"/>
</dbReference>
<dbReference type="Gene3D" id="3.50.50.60">
    <property type="entry name" value="FAD/NAD(P)-binding domain"/>
    <property type="match status" value="2"/>
</dbReference>
<dbReference type="STRING" id="416450.A0A1V6QEV3"/>
<evidence type="ECO:0000259" key="4">
    <source>
        <dbReference type="Pfam" id="PF01494"/>
    </source>
</evidence>
<dbReference type="GO" id="GO:0071949">
    <property type="term" value="F:FAD binding"/>
    <property type="evidence" value="ECO:0007669"/>
    <property type="project" value="InterPro"/>
</dbReference>
<protein>
    <recommendedName>
        <fullName evidence="4">FAD-binding domain-containing protein</fullName>
    </recommendedName>
</protein>
<dbReference type="AlphaFoldDB" id="A0A1V6QEV3"/>
<keyword evidence="1" id="KW-0285">Flavoprotein</keyword>
<dbReference type="GO" id="GO:0016491">
    <property type="term" value="F:oxidoreductase activity"/>
    <property type="evidence" value="ECO:0007669"/>
    <property type="project" value="UniProtKB-KW"/>
</dbReference>
<dbReference type="PRINTS" id="PR00420">
    <property type="entry name" value="RNGMNOXGNASE"/>
</dbReference>
<organism evidence="5 6">
    <name type="scientific">Penicillium antarcticum</name>
    <dbReference type="NCBI Taxonomy" id="416450"/>
    <lineage>
        <taxon>Eukaryota</taxon>
        <taxon>Fungi</taxon>
        <taxon>Dikarya</taxon>
        <taxon>Ascomycota</taxon>
        <taxon>Pezizomycotina</taxon>
        <taxon>Eurotiomycetes</taxon>
        <taxon>Eurotiomycetidae</taxon>
        <taxon>Eurotiales</taxon>
        <taxon>Aspergillaceae</taxon>
        <taxon>Penicillium</taxon>
    </lineage>
</organism>
<dbReference type="SUPFAM" id="SSF51905">
    <property type="entry name" value="FAD/NAD(P)-binding domain"/>
    <property type="match status" value="1"/>
</dbReference>
<dbReference type="InterPro" id="IPR051704">
    <property type="entry name" value="FAD_aromatic-hydroxylase"/>
</dbReference>
<comment type="caution">
    <text evidence="5">The sequence shown here is derived from an EMBL/GenBank/DDBJ whole genome shotgun (WGS) entry which is preliminary data.</text>
</comment>
<accession>A0A1V6QEV3</accession>
<reference evidence="6" key="1">
    <citation type="journal article" date="2017" name="Nat. Microbiol.">
        <title>Global analysis of biosynthetic gene clusters reveals vast potential of secondary metabolite production in Penicillium species.</title>
        <authorList>
            <person name="Nielsen J.C."/>
            <person name="Grijseels S."/>
            <person name="Prigent S."/>
            <person name="Ji B."/>
            <person name="Dainat J."/>
            <person name="Nielsen K.F."/>
            <person name="Frisvad J.C."/>
            <person name="Workman M."/>
            <person name="Nielsen J."/>
        </authorList>
    </citation>
    <scope>NUCLEOTIDE SEQUENCE [LARGE SCALE GENOMIC DNA]</scope>
    <source>
        <strain evidence="6">IBT 31811</strain>
    </source>
</reference>
<dbReference type="EMBL" id="MDYN01000005">
    <property type="protein sequence ID" value="OQD87734.1"/>
    <property type="molecule type" value="Genomic_DNA"/>
</dbReference>
<sequence>MSNLRVLIVGASITGPTAAYWFAKMGAKITVIELFPQMRTSRQNINIRTTGVSVMRRMPGMKEAVRAKIVPMEGISIVRENGRPYGTMKATGNHDQQSLVSEYEILRGDLAHILFDLTKDHEAINYVFAEQIASMQQDEHRNGPVTIDFMNGTPSSQYVLVVACDGIGCGVRDYIHPARDTAPFVGGRTICIGPDATSGNRVTLIGMSPPSGHDSVLQFRKANKLGTEELKIFLARHYKGAGWKSDQVMQGMTEAEDFYASEMLLIKSANLYKGRFALVGDAGYATGPTGTATRLAMASAYMLAGEINKHRGNLAAELKGYEEQMRPLINGMQRIPPLVPMLIGTQTT</sequence>
<dbReference type="InterPro" id="IPR036188">
    <property type="entry name" value="FAD/NAD-bd_sf"/>
</dbReference>
<dbReference type="Proteomes" id="UP000191672">
    <property type="component" value="Unassembled WGS sequence"/>
</dbReference>
<dbReference type="Gene3D" id="3.30.9.30">
    <property type="match status" value="1"/>
</dbReference>
<dbReference type="Pfam" id="PF01494">
    <property type="entry name" value="FAD_binding_3"/>
    <property type="match status" value="1"/>
</dbReference>
<evidence type="ECO:0000256" key="1">
    <source>
        <dbReference type="ARBA" id="ARBA00022630"/>
    </source>
</evidence>
<gene>
    <name evidence="5" type="ORF">PENANT_c005G03201</name>
</gene>
<keyword evidence="6" id="KW-1185">Reference proteome</keyword>
<evidence type="ECO:0000256" key="3">
    <source>
        <dbReference type="ARBA" id="ARBA00023002"/>
    </source>
</evidence>
<name>A0A1V6QEV3_9EURO</name>
<feature type="domain" description="FAD-binding" evidence="4">
    <location>
        <begin position="5"/>
        <end position="175"/>
    </location>
</feature>
<evidence type="ECO:0000313" key="6">
    <source>
        <dbReference type="Proteomes" id="UP000191672"/>
    </source>
</evidence>
<evidence type="ECO:0000256" key="2">
    <source>
        <dbReference type="ARBA" id="ARBA00022827"/>
    </source>
</evidence>
<keyword evidence="3" id="KW-0560">Oxidoreductase</keyword>
<keyword evidence="2" id="KW-0274">FAD</keyword>